<dbReference type="Proteomes" id="UP000019433">
    <property type="component" value="Chromosome"/>
</dbReference>
<dbReference type="PATRIC" id="fig|1229831.3.peg.101"/>
<dbReference type="eggNOG" id="ENOG5031PGH">
    <property type="taxonomic scope" value="Bacteria"/>
</dbReference>
<protein>
    <submittedName>
        <fullName evidence="1">Uncharacterized protein</fullName>
    </submittedName>
</protein>
<dbReference type="KEGG" id="cav:M832_00990"/>
<dbReference type="RefSeq" id="WP_038500070.1">
    <property type="nucleotide sequence ID" value="NZ_CP006571.1"/>
</dbReference>
<proteinExistence type="predicted"/>
<sequence>MIKLTQQFKPYTLIPGSCIPIPGSKFYARVFPTLWQVFSSKHELVGEGRISSSGPLKRFCVFQDLHRGGISVFSEKYKYYLLPSGRKVSSVRGCLPHADQAEPFLSLGVYKHADLHKMRLRRDLKEILPFWWRLAALIPPDSSESFQEIQGGIGNLFHVVHQKILQREKTEIHSSLLSLYLAGFSENFLPRIYDTEYQGILNDCFDVDTQSHVPFSLLHASFCLLRDIFISHDGEVLDILPSLPPEFPCGKLIHLSLEGIGKISLEWRKKTIRKVCLHAQENKDLFLRVSSPLVSCRLRQWKQKKIIFSSRVSLGEIMEIKAGTTYVWDCFLK</sequence>
<organism evidence="1 2">
    <name type="scientific">Chlamydia avium 10DC88</name>
    <dbReference type="NCBI Taxonomy" id="1229831"/>
    <lineage>
        <taxon>Bacteria</taxon>
        <taxon>Pseudomonadati</taxon>
        <taxon>Chlamydiota</taxon>
        <taxon>Chlamydiia</taxon>
        <taxon>Chlamydiales</taxon>
        <taxon>Chlamydiaceae</taxon>
        <taxon>Chlamydia/Chlamydophila group</taxon>
        <taxon>Chlamydia</taxon>
    </lineage>
</organism>
<dbReference type="HOGENOM" id="CLU_905191_0_0_0"/>
<dbReference type="InterPro" id="IPR013780">
    <property type="entry name" value="Glyco_hydro_b"/>
</dbReference>
<name>W8JL00_9CHLA</name>
<dbReference type="STRING" id="1229831.M832_00990"/>
<dbReference type="Gene3D" id="2.60.40.1180">
    <property type="entry name" value="Golgi alpha-mannosidase II"/>
    <property type="match status" value="1"/>
</dbReference>
<dbReference type="AlphaFoldDB" id="W8JL00"/>
<dbReference type="EMBL" id="CP006571">
    <property type="protein sequence ID" value="AHK62969.1"/>
    <property type="molecule type" value="Genomic_DNA"/>
</dbReference>
<accession>W8JL00</accession>
<reference evidence="1 2" key="1">
    <citation type="journal article" date="2014" name="Syst. Appl. Microbiol.">
        <title>Evidence for the existence of two new members of the family Chlamydiaceae and proposal of Chlamydia avium sp. nov. and Chlamydia gallinacea sp. nov.</title>
        <authorList>
            <person name="Sachse K."/>
            <person name="Laroucau K."/>
            <person name="Riege K."/>
            <person name="Wehner S."/>
            <person name="Dilcher M."/>
            <person name="Creasy H.H."/>
            <person name="Weidmann M."/>
            <person name="Myers G."/>
            <person name="Vorimore F."/>
            <person name="Vicari N."/>
            <person name="Magnino S."/>
            <person name="Liebler-Tenorio E."/>
            <person name="Ruettger A."/>
            <person name="Bavoil P.M."/>
            <person name="Hufert F.T."/>
            <person name="Rossello-Mora R."/>
            <person name="Marz M."/>
        </authorList>
    </citation>
    <scope>NUCLEOTIDE SEQUENCE [LARGE SCALE GENOMIC DNA]</scope>
    <source>
        <strain evidence="1 2">10DC88</strain>
    </source>
</reference>
<gene>
    <name evidence="1" type="ORF">M832_00990</name>
</gene>
<evidence type="ECO:0000313" key="2">
    <source>
        <dbReference type="Proteomes" id="UP000019433"/>
    </source>
</evidence>
<evidence type="ECO:0000313" key="1">
    <source>
        <dbReference type="EMBL" id="AHK62969.1"/>
    </source>
</evidence>